<dbReference type="PANTHER" id="PTHR30404:SF0">
    <property type="entry name" value="N-ACETYLMURAMOYL-L-ALANINE AMIDASE AMIC"/>
    <property type="match status" value="1"/>
</dbReference>
<dbReference type="AlphaFoldDB" id="A0A1R3SS96"/>
<dbReference type="CDD" id="cd02696">
    <property type="entry name" value="MurNAc-LAA"/>
    <property type="match status" value="1"/>
</dbReference>
<dbReference type="SUPFAM" id="SSF53187">
    <property type="entry name" value="Zn-dependent exopeptidases"/>
    <property type="match status" value="1"/>
</dbReference>
<dbReference type="GO" id="GO:0008745">
    <property type="term" value="F:N-acetylmuramoyl-L-alanine amidase activity"/>
    <property type="evidence" value="ECO:0007669"/>
    <property type="project" value="UniProtKB-EC"/>
</dbReference>
<reference evidence="5 6" key="1">
    <citation type="submission" date="2016-08" db="EMBL/GenBank/DDBJ databases">
        <authorList>
            <person name="Seilhamer J.J."/>
        </authorList>
    </citation>
    <scope>NUCLEOTIDE SEQUENCE [LARGE SCALE GENOMIC DNA]</scope>
    <source>
        <strain evidence="5">M3/6</strain>
    </source>
</reference>
<keyword evidence="3" id="KW-0378">Hydrolase</keyword>
<organism evidence="5 6">
    <name type="scientific">Proteiniphilum saccharofermentans</name>
    <dbReference type="NCBI Taxonomy" id="1642647"/>
    <lineage>
        <taxon>Bacteria</taxon>
        <taxon>Pseudomonadati</taxon>
        <taxon>Bacteroidota</taxon>
        <taxon>Bacteroidia</taxon>
        <taxon>Bacteroidales</taxon>
        <taxon>Dysgonomonadaceae</taxon>
        <taxon>Proteiniphilum</taxon>
    </lineage>
</organism>
<dbReference type="KEGG" id="psac:PSM36_0382"/>
<dbReference type="GO" id="GO:0030288">
    <property type="term" value="C:outer membrane-bounded periplasmic space"/>
    <property type="evidence" value="ECO:0007669"/>
    <property type="project" value="TreeGrafter"/>
</dbReference>
<comment type="catalytic activity">
    <reaction evidence="1">
        <text>Hydrolyzes the link between N-acetylmuramoyl residues and L-amino acid residues in certain cell-wall glycopeptides.</text>
        <dbReference type="EC" id="3.5.1.28"/>
    </reaction>
</comment>
<name>A0A1R3SS96_9BACT</name>
<dbReference type="Pfam" id="PF01520">
    <property type="entry name" value="Amidase_3"/>
    <property type="match status" value="1"/>
</dbReference>
<dbReference type="STRING" id="1642647.PSM36_0382"/>
<evidence type="ECO:0000313" key="5">
    <source>
        <dbReference type="EMBL" id="SCD19216.1"/>
    </source>
</evidence>
<dbReference type="RefSeq" id="WP_076928547.1">
    <property type="nucleotide sequence ID" value="NZ_LT605205.1"/>
</dbReference>
<evidence type="ECO:0000313" key="6">
    <source>
        <dbReference type="Proteomes" id="UP000187464"/>
    </source>
</evidence>
<dbReference type="Gene3D" id="3.40.630.40">
    <property type="entry name" value="Zn-dependent exopeptidases"/>
    <property type="match status" value="1"/>
</dbReference>
<dbReference type="Proteomes" id="UP000187464">
    <property type="component" value="Chromosome I"/>
</dbReference>
<dbReference type="SMART" id="SM00646">
    <property type="entry name" value="Ami_3"/>
    <property type="match status" value="1"/>
</dbReference>
<gene>
    <name evidence="5" type="ORF">PSM36_0382</name>
</gene>
<dbReference type="EC" id="3.5.1.28" evidence="2"/>
<evidence type="ECO:0000256" key="1">
    <source>
        <dbReference type="ARBA" id="ARBA00001561"/>
    </source>
</evidence>
<keyword evidence="6" id="KW-1185">Reference proteome</keyword>
<dbReference type="InterPro" id="IPR002508">
    <property type="entry name" value="MurNAc-LAA_cat"/>
</dbReference>
<protein>
    <recommendedName>
        <fullName evidence="2">N-acetylmuramoyl-L-alanine amidase</fullName>
        <ecNumber evidence="2">3.5.1.28</ecNumber>
    </recommendedName>
</protein>
<accession>A0A1R3SS96</accession>
<dbReference type="InterPro" id="IPR050695">
    <property type="entry name" value="N-acetylmuramoyl_amidase_3"/>
</dbReference>
<dbReference type="GO" id="GO:0009253">
    <property type="term" value="P:peptidoglycan catabolic process"/>
    <property type="evidence" value="ECO:0007669"/>
    <property type="project" value="InterPro"/>
</dbReference>
<evidence type="ECO:0000256" key="2">
    <source>
        <dbReference type="ARBA" id="ARBA00011901"/>
    </source>
</evidence>
<evidence type="ECO:0000259" key="4">
    <source>
        <dbReference type="SMART" id="SM00646"/>
    </source>
</evidence>
<feature type="domain" description="MurNAc-LAA" evidence="4">
    <location>
        <begin position="95"/>
        <end position="255"/>
    </location>
</feature>
<dbReference type="EMBL" id="LT605205">
    <property type="protein sequence ID" value="SCD19216.1"/>
    <property type="molecule type" value="Genomic_DNA"/>
</dbReference>
<sequence length="365" mass="41572">MALHRKQLFFLFWILMPALFVTVQPLPAQTRKFTVVIDPGHGGKDPGAVGSSSKEKDIVLSVGLKLGKLIENNHPDVNVVYTRKDDRFVELNRRAAIANKAHADLFISLHCNALDRRRTSPQGVETFVLGLHRSKDNLDVAKAENSVIMYEEDYSVKYEGFNPNEPESYIIFEFMANEFLDRSVYFATMVQNQLVTNSKRINRNVRQAGFLVLREVAMPSVLVELGYISNREEEKYLKSGSGQSSLAASIYNGFKEYKREYDKKSYVFTNGGAQYPQSQGSQLSPEAVSGKEYRVQFLTSSRKYENGASVFKGLTPVDYYTDGKTYKYTYGRTTNPEESRKLLSKVRKNFKDAFIIEFENGERVK</sequence>
<evidence type="ECO:0000256" key="3">
    <source>
        <dbReference type="ARBA" id="ARBA00022801"/>
    </source>
</evidence>
<dbReference type="FunFam" id="3.40.630.40:FF:000005">
    <property type="entry name" value="N-acetylmuramoyl-L-alanine amidase (AmiA)"/>
    <property type="match status" value="1"/>
</dbReference>
<proteinExistence type="predicted"/>
<dbReference type="PANTHER" id="PTHR30404">
    <property type="entry name" value="N-ACETYLMURAMOYL-L-ALANINE AMIDASE"/>
    <property type="match status" value="1"/>
</dbReference>